<dbReference type="SUPFAM" id="SSF53383">
    <property type="entry name" value="PLP-dependent transferases"/>
    <property type="match status" value="1"/>
</dbReference>
<dbReference type="Pfam" id="PF01053">
    <property type="entry name" value="Cys_Met_Meta_PP"/>
    <property type="match status" value="1"/>
</dbReference>
<dbReference type="InterPro" id="IPR015424">
    <property type="entry name" value="PyrdxlP-dep_Trfase"/>
</dbReference>
<comment type="cofactor">
    <cofactor evidence="1 3">
        <name>pyridoxal 5'-phosphate</name>
        <dbReference type="ChEBI" id="CHEBI:597326"/>
    </cofactor>
</comment>
<keyword evidence="5" id="KW-1185">Reference proteome</keyword>
<evidence type="ECO:0000313" key="5">
    <source>
        <dbReference type="Proteomes" id="UP001262410"/>
    </source>
</evidence>
<dbReference type="InterPro" id="IPR000277">
    <property type="entry name" value="Cys/Met-Metab_PyrdxlP-dep_enz"/>
</dbReference>
<comment type="similarity">
    <text evidence="3">Belongs to the trans-sulfuration enzymes family.</text>
</comment>
<sequence length="391" mass="41782">MTDDYAADDYAAATQLAHDDAFPSGAVVPPIYQTSLFTFANYAEMEAAFSGQIQRPIYSRGNNPTVQEFERKIAALEGAEAARGTASGMAAISSAVLSIAGAGDRILCTRHVYGDAYRFFEKLLPRVGVTVDYVDAGDLAAVEAALPGAKLLYLENPTSMVFDLQEIGRLAALAKAHGAATIIDNSWATPLFQQPLKHGVDLVVHSASKYLSGHSDTVAGVIAGSAERIARVNDLTYPYLGGKLSPFEAWLLIRGMRTLPLRMRQHQESGLAIARRLADHSLVTRVLHPVFSNHPGGATLTGHSGLFSFEVDARVDVPRFVDGLRLFKLGVSWGGHESLVIPAQASLRQAQGPNAMSAFGVTPRIVRIAVGLEDTEDLWGDLDRALGASAG</sequence>
<evidence type="ECO:0000256" key="2">
    <source>
        <dbReference type="ARBA" id="ARBA00022898"/>
    </source>
</evidence>
<organism evidence="4 5">
    <name type="scientific">Inquilinus ginsengisoli</name>
    <dbReference type="NCBI Taxonomy" id="363840"/>
    <lineage>
        <taxon>Bacteria</taxon>
        <taxon>Pseudomonadati</taxon>
        <taxon>Pseudomonadota</taxon>
        <taxon>Alphaproteobacteria</taxon>
        <taxon>Rhodospirillales</taxon>
        <taxon>Rhodospirillaceae</taxon>
        <taxon>Inquilinus</taxon>
    </lineage>
</organism>
<accession>A0ABU1JXM7</accession>
<dbReference type="Proteomes" id="UP001262410">
    <property type="component" value="Unassembled WGS sequence"/>
</dbReference>
<dbReference type="PIRSF" id="PIRSF001434">
    <property type="entry name" value="CGS"/>
    <property type="match status" value="1"/>
</dbReference>
<evidence type="ECO:0000256" key="3">
    <source>
        <dbReference type="RuleBase" id="RU362118"/>
    </source>
</evidence>
<dbReference type="EMBL" id="JAVDPW010000010">
    <property type="protein sequence ID" value="MDR6293048.1"/>
    <property type="molecule type" value="Genomic_DNA"/>
</dbReference>
<evidence type="ECO:0000313" key="4">
    <source>
        <dbReference type="EMBL" id="MDR6293048.1"/>
    </source>
</evidence>
<dbReference type="Gene3D" id="3.40.640.10">
    <property type="entry name" value="Type I PLP-dependent aspartate aminotransferase-like (Major domain)"/>
    <property type="match status" value="1"/>
</dbReference>
<dbReference type="NCBIfam" id="NF004627">
    <property type="entry name" value="PRK05968.1"/>
    <property type="match status" value="1"/>
</dbReference>
<evidence type="ECO:0000256" key="1">
    <source>
        <dbReference type="ARBA" id="ARBA00001933"/>
    </source>
</evidence>
<dbReference type="PANTHER" id="PTHR11808:SF80">
    <property type="entry name" value="CYSTATHIONINE GAMMA-LYASE"/>
    <property type="match status" value="1"/>
</dbReference>
<protein>
    <submittedName>
        <fullName evidence="4">Cystathionine beta-lyase/cystathionine gamma-synthase</fullName>
    </submittedName>
</protein>
<comment type="caution">
    <text evidence="4">The sequence shown here is derived from an EMBL/GenBank/DDBJ whole genome shotgun (WGS) entry which is preliminary data.</text>
</comment>
<name>A0ABU1JXM7_9PROT</name>
<proteinExistence type="inferred from homology"/>
<dbReference type="PANTHER" id="PTHR11808">
    <property type="entry name" value="TRANS-SULFURATION ENZYME FAMILY MEMBER"/>
    <property type="match status" value="1"/>
</dbReference>
<keyword evidence="2 3" id="KW-0663">Pyridoxal phosphate</keyword>
<gene>
    <name evidence="4" type="ORF">E9232_005593</name>
</gene>
<reference evidence="4 5" key="1">
    <citation type="submission" date="2023-07" db="EMBL/GenBank/DDBJ databases">
        <title>Sorghum-associated microbial communities from plants grown in Nebraska, USA.</title>
        <authorList>
            <person name="Schachtman D."/>
        </authorList>
    </citation>
    <scope>NUCLEOTIDE SEQUENCE [LARGE SCALE GENOMIC DNA]</scope>
    <source>
        <strain evidence="4 5">584</strain>
    </source>
</reference>
<dbReference type="InterPro" id="IPR015422">
    <property type="entry name" value="PyrdxlP-dep_Trfase_small"/>
</dbReference>
<dbReference type="Gene3D" id="3.90.1150.10">
    <property type="entry name" value="Aspartate Aminotransferase, domain 1"/>
    <property type="match status" value="1"/>
</dbReference>
<dbReference type="InterPro" id="IPR015421">
    <property type="entry name" value="PyrdxlP-dep_Trfase_major"/>
</dbReference>
<dbReference type="CDD" id="cd00614">
    <property type="entry name" value="CGS_like"/>
    <property type="match status" value="1"/>
</dbReference>
<dbReference type="RefSeq" id="WP_309799666.1">
    <property type="nucleotide sequence ID" value="NZ_JAVDPW010000010.1"/>
</dbReference>